<evidence type="ECO:0000313" key="2">
    <source>
        <dbReference type="Proteomes" id="UP000552954"/>
    </source>
</evidence>
<reference evidence="1 2" key="2">
    <citation type="submission" date="2020-06" db="EMBL/GenBank/DDBJ databases">
        <title>Ramlibacter rhizophilus sp. nov., isolated from rhizosphere soil of national flower Mugunghwa from South Korea.</title>
        <authorList>
            <person name="Zheng-Fei Y."/>
            <person name="Huan T."/>
        </authorList>
    </citation>
    <scope>NUCLEOTIDE SEQUENCE [LARGE SCALE GENOMIC DNA]</scope>
    <source>
        <strain evidence="1 2">B156</strain>
    </source>
</reference>
<dbReference type="Proteomes" id="UP000552954">
    <property type="component" value="Unassembled WGS sequence"/>
</dbReference>
<accession>A0A849K2I9</accession>
<evidence type="ECO:0000313" key="1">
    <source>
        <dbReference type="EMBL" id="NNU41930.1"/>
    </source>
</evidence>
<proteinExistence type="predicted"/>
<dbReference type="RefSeq" id="WP_171556345.1">
    <property type="nucleotide sequence ID" value="NZ_JABFCS010000001.1"/>
</dbReference>
<keyword evidence="2" id="KW-1185">Reference proteome</keyword>
<name>A0A849K2I9_9BURK</name>
<organism evidence="1 2">
    <name type="scientific">Ramlibacter montanisoli</name>
    <dbReference type="NCBI Taxonomy" id="2732512"/>
    <lineage>
        <taxon>Bacteria</taxon>
        <taxon>Pseudomonadati</taxon>
        <taxon>Pseudomonadota</taxon>
        <taxon>Betaproteobacteria</taxon>
        <taxon>Burkholderiales</taxon>
        <taxon>Comamonadaceae</taxon>
        <taxon>Ramlibacter</taxon>
    </lineage>
</organism>
<reference evidence="1 2" key="1">
    <citation type="submission" date="2020-05" db="EMBL/GenBank/DDBJ databases">
        <authorList>
            <person name="Khan S.A."/>
            <person name="Jeon C.O."/>
            <person name="Chun B.H."/>
        </authorList>
    </citation>
    <scope>NUCLEOTIDE SEQUENCE [LARGE SCALE GENOMIC DNA]</scope>
    <source>
        <strain evidence="1 2">B156</strain>
    </source>
</reference>
<dbReference type="EMBL" id="JABFCS010000001">
    <property type="protein sequence ID" value="NNU41930.1"/>
    <property type="molecule type" value="Genomic_DNA"/>
</dbReference>
<sequence length="52" mass="5337">MKHVIPSAMVFFGTLLAAALVALGEPAEAEVQMVVQTPPSAEMVVGLLGLSD</sequence>
<gene>
    <name evidence="1" type="ORF">HK415_00265</name>
</gene>
<comment type="caution">
    <text evidence="1">The sequence shown here is derived from an EMBL/GenBank/DDBJ whole genome shotgun (WGS) entry which is preliminary data.</text>
</comment>
<protein>
    <submittedName>
        <fullName evidence="1">Uncharacterized protein</fullName>
    </submittedName>
</protein>
<dbReference type="AlphaFoldDB" id="A0A849K2I9"/>